<dbReference type="SUPFAM" id="SSF53756">
    <property type="entry name" value="UDP-Glycosyltransferase/glycogen phosphorylase"/>
    <property type="match status" value="1"/>
</dbReference>
<evidence type="ECO:0000256" key="1">
    <source>
        <dbReference type="SAM" id="MobiDB-lite"/>
    </source>
</evidence>
<evidence type="ECO:0000313" key="3">
    <source>
        <dbReference type="Proteomes" id="UP000027238"/>
    </source>
</evidence>
<feature type="region of interest" description="Disordered" evidence="1">
    <location>
        <begin position="1"/>
        <end position="31"/>
    </location>
</feature>
<dbReference type="Proteomes" id="UP000027238">
    <property type="component" value="Unassembled WGS sequence"/>
</dbReference>
<evidence type="ECO:0000313" key="2">
    <source>
        <dbReference type="EMBL" id="KDN61206.1"/>
    </source>
</evidence>
<feature type="region of interest" description="Disordered" evidence="1">
    <location>
        <begin position="69"/>
        <end position="100"/>
    </location>
</feature>
<organism evidence="2 3">
    <name type="scientific">Colletotrichum sublineola</name>
    <name type="common">Sorghum anthracnose fungus</name>
    <dbReference type="NCBI Taxonomy" id="1173701"/>
    <lineage>
        <taxon>Eukaryota</taxon>
        <taxon>Fungi</taxon>
        <taxon>Dikarya</taxon>
        <taxon>Ascomycota</taxon>
        <taxon>Pezizomycotina</taxon>
        <taxon>Sordariomycetes</taxon>
        <taxon>Hypocreomycetidae</taxon>
        <taxon>Glomerellales</taxon>
        <taxon>Glomerellaceae</taxon>
        <taxon>Colletotrichum</taxon>
        <taxon>Colletotrichum graminicola species complex</taxon>
    </lineage>
</organism>
<dbReference type="AlphaFoldDB" id="A0A066X665"/>
<comment type="caution">
    <text evidence="2">The sequence shown here is derived from an EMBL/GenBank/DDBJ whole genome shotgun (WGS) entry which is preliminary data.</text>
</comment>
<reference evidence="3" key="1">
    <citation type="journal article" date="2014" name="Genome Announc.">
        <title>Draft genome sequence of Colletotrichum sublineola, a destructive pathogen of cultivated sorghum.</title>
        <authorList>
            <person name="Baroncelli R."/>
            <person name="Sanz-Martin J.M."/>
            <person name="Rech G.E."/>
            <person name="Sukno S.A."/>
            <person name="Thon M.R."/>
        </authorList>
    </citation>
    <scope>NUCLEOTIDE SEQUENCE [LARGE SCALE GENOMIC DNA]</scope>
    <source>
        <strain evidence="3">TX430BB</strain>
    </source>
</reference>
<dbReference type="HOGENOM" id="CLU_1337441_0_0_1"/>
<dbReference type="EMBL" id="JMSE01001436">
    <property type="protein sequence ID" value="KDN61206.1"/>
    <property type="molecule type" value="Genomic_DNA"/>
</dbReference>
<name>A0A066X665_COLSU</name>
<proteinExistence type="predicted"/>
<keyword evidence="3" id="KW-1185">Reference proteome</keyword>
<accession>A0A066X665</accession>
<gene>
    <name evidence="2" type="ORF">CSUB01_08218</name>
</gene>
<dbReference type="eggNOG" id="ENOG502T4MX">
    <property type="taxonomic scope" value="Eukaryota"/>
</dbReference>
<dbReference type="Gene3D" id="3.40.50.2000">
    <property type="entry name" value="Glycogen Phosphorylase B"/>
    <property type="match status" value="1"/>
</dbReference>
<sequence>MLPFSNQRRHSQDDAGEPDPEADHLIPARKRRHRVRVQGRLAVVRSVSTANLRPATSVAPALPPPIAAAASSGGTTTSAPATPRFESGVAGSTGMPLRRRKSLDDASSDCTEAMTISGDPIASIEAAAAAAANDGVSGGSKKRPYLVFCSAPASGHTYPILQIAAEMIQRRFEATCVAGQEFQPQIKRMGAELVALPPTTSIRSE</sequence>
<dbReference type="OrthoDB" id="5150445at2759"/>
<feature type="compositionally biased region" description="Low complexity" evidence="1">
    <location>
        <begin position="69"/>
        <end position="83"/>
    </location>
</feature>
<protein>
    <submittedName>
        <fullName evidence="2">Uncharacterized protein</fullName>
    </submittedName>
</protein>